<gene>
    <name evidence="4" type="ORF">NWE73_01495</name>
</gene>
<dbReference type="InterPro" id="IPR050776">
    <property type="entry name" value="Ank_Repeat/CDKN_Inhibitor"/>
</dbReference>
<sequence>MSTYSEYLKTQQNEPLLLQAARTGDLGTIAREILAGADINEKNHRGYSALMLAAYNDQYDAALLLVEAGADANSVDRGGNSVLMGAAFKGHTGILNLLLKNGARTDLQNFAHQTALDFAKTFGRKEIIPLLEEHARPLNLFERIQHLASFAFKQLSYRLKQS</sequence>
<protein>
    <submittedName>
        <fullName evidence="4">Ankyrin repeat domain-containing protein</fullName>
    </submittedName>
</protein>
<dbReference type="SMART" id="SM00248">
    <property type="entry name" value="ANK"/>
    <property type="match status" value="4"/>
</dbReference>
<evidence type="ECO:0000313" key="4">
    <source>
        <dbReference type="EMBL" id="MDG0815018.1"/>
    </source>
</evidence>
<comment type="caution">
    <text evidence="4">The sequence shown here is derived from an EMBL/GenBank/DDBJ whole genome shotgun (WGS) entry which is preliminary data.</text>
</comment>
<dbReference type="RefSeq" id="WP_277576496.1">
    <property type="nucleotide sequence ID" value="NZ_JANRMI010000001.1"/>
</dbReference>
<evidence type="ECO:0000256" key="2">
    <source>
        <dbReference type="ARBA" id="ARBA00023043"/>
    </source>
</evidence>
<organism evidence="4 5">
    <name type="scientific">Bdellovibrio svalbardensis</name>
    <dbReference type="NCBI Taxonomy" id="2972972"/>
    <lineage>
        <taxon>Bacteria</taxon>
        <taxon>Pseudomonadati</taxon>
        <taxon>Bdellovibrionota</taxon>
        <taxon>Bdellovibrionia</taxon>
        <taxon>Bdellovibrionales</taxon>
        <taxon>Pseudobdellovibrionaceae</taxon>
        <taxon>Bdellovibrio</taxon>
    </lineage>
</organism>
<proteinExistence type="predicted"/>
<dbReference type="SUPFAM" id="SSF48403">
    <property type="entry name" value="Ankyrin repeat"/>
    <property type="match status" value="1"/>
</dbReference>
<accession>A0ABT6DDX2</accession>
<evidence type="ECO:0000256" key="3">
    <source>
        <dbReference type="PROSITE-ProRule" id="PRU00023"/>
    </source>
</evidence>
<dbReference type="Proteomes" id="UP001152321">
    <property type="component" value="Unassembled WGS sequence"/>
</dbReference>
<dbReference type="EMBL" id="JANRMI010000001">
    <property type="protein sequence ID" value="MDG0815018.1"/>
    <property type="molecule type" value="Genomic_DNA"/>
</dbReference>
<feature type="repeat" description="ANK" evidence="3">
    <location>
        <begin position="45"/>
        <end position="77"/>
    </location>
</feature>
<name>A0ABT6DDX2_9BACT</name>
<dbReference type="PROSITE" id="PS50088">
    <property type="entry name" value="ANK_REPEAT"/>
    <property type="match status" value="2"/>
</dbReference>
<evidence type="ECO:0000313" key="5">
    <source>
        <dbReference type="Proteomes" id="UP001152321"/>
    </source>
</evidence>
<dbReference type="InterPro" id="IPR002110">
    <property type="entry name" value="Ankyrin_rpt"/>
</dbReference>
<keyword evidence="5" id="KW-1185">Reference proteome</keyword>
<dbReference type="PROSITE" id="PS50297">
    <property type="entry name" value="ANK_REP_REGION"/>
    <property type="match status" value="2"/>
</dbReference>
<feature type="repeat" description="ANK" evidence="3">
    <location>
        <begin position="78"/>
        <end position="110"/>
    </location>
</feature>
<keyword evidence="2 3" id="KW-0040">ANK repeat</keyword>
<dbReference type="InterPro" id="IPR036770">
    <property type="entry name" value="Ankyrin_rpt-contain_sf"/>
</dbReference>
<dbReference type="Pfam" id="PF12796">
    <property type="entry name" value="Ank_2"/>
    <property type="match status" value="1"/>
</dbReference>
<dbReference type="Gene3D" id="1.25.40.20">
    <property type="entry name" value="Ankyrin repeat-containing domain"/>
    <property type="match status" value="1"/>
</dbReference>
<reference evidence="4" key="1">
    <citation type="submission" date="2022-08" db="EMBL/GenBank/DDBJ databases">
        <title>Novel Bdellovibrio Species Isolated from Svalbard: Designation Bdellovibrio svalbardensis.</title>
        <authorList>
            <person name="Mitchell R.J."/>
            <person name="Choi S.Y."/>
        </authorList>
    </citation>
    <scope>NUCLEOTIDE SEQUENCE</scope>
    <source>
        <strain evidence="4">PAP01</strain>
    </source>
</reference>
<keyword evidence="1" id="KW-0677">Repeat</keyword>
<evidence type="ECO:0000256" key="1">
    <source>
        <dbReference type="ARBA" id="ARBA00022737"/>
    </source>
</evidence>
<dbReference type="PANTHER" id="PTHR24201">
    <property type="entry name" value="ANK_REP_REGION DOMAIN-CONTAINING PROTEIN"/>
    <property type="match status" value="1"/>
</dbReference>